<dbReference type="AlphaFoldDB" id="A0A4C1X148"/>
<protein>
    <submittedName>
        <fullName evidence="2">Uncharacterized protein</fullName>
    </submittedName>
</protein>
<reference evidence="2 3" key="1">
    <citation type="journal article" date="2019" name="Commun. Biol.">
        <title>The bagworm genome reveals a unique fibroin gene that provides high tensile strength.</title>
        <authorList>
            <person name="Kono N."/>
            <person name="Nakamura H."/>
            <person name="Ohtoshi R."/>
            <person name="Tomita M."/>
            <person name="Numata K."/>
            <person name="Arakawa K."/>
        </authorList>
    </citation>
    <scope>NUCLEOTIDE SEQUENCE [LARGE SCALE GENOMIC DNA]</scope>
</reference>
<dbReference type="EMBL" id="BGZK01000698">
    <property type="protein sequence ID" value="GBP56672.1"/>
    <property type="molecule type" value="Genomic_DNA"/>
</dbReference>
<organism evidence="2 3">
    <name type="scientific">Eumeta variegata</name>
    <name type="common">Bagworm moth</name>
    <name type="synonym">Eumeta japonica</name>
    <dbReference type="NCBI Taxonomy" id="151549"/>
    <lineage>
        <taxon>Eukaryota</taxon>
        <taxon>Metazoa</taxon>
        <taxon>Ecdysozoa</taxon>
        <taxon>Arthropoda</taxon>
        <taxon>Hexapoda</taxon>
        <taxon>Insecta</taxon>
        <taxon>Pterygota</taxon>
        <taxon>Neoptera</taxon>
        <taxon>Endopterygota</taxon>
        <taxon>Lepidoptera</taxon>
        <taxon>Glossata</taxon>
        <taxon>Ditrysia</taxon>
        <taxon>Tineoidea</taxon>
        <taxon>Psychidae</taxon>
        <taxon>Oiketicinae</taxon>
        <taxon>Eumeta</taxon>
    </lineage>
</organism>
<evidence type="ECO:0000313" key="3">
    <source>
        <dbReference type="Proteomes" id="UP000299102"/>
    </source>
</evidence>
<gene>
    <name evidence="2" type="ORF">EVAR_12351_1</name>
</gene>
<proteinExistence type="predicted"/>
<comment type="caution">
    <text evidence="2">The sequence shown here is derived from an EMBL/GenBank/DDBJ whole genome shotgun (WGS) entry which is preliminary data.</text>
</comment>
<name>A0A4C1X148_EUMVA</name>
<dbReference type="Proteomes" id="UP000299102">
    <property type="component" value="Unassembled WGS sequence"/>
</dbReference>
<feature type="region of interest" description="Disordered" evidence="1">
    <location>
        <begin position="99"/>
        <end position="127"/>
    </location>
</feature>
<keyword evidence="3" id="KW-1185">Reference proteome</keyword>
<accession>A0A4C1X148</accession>
<sequence>MTKATLEASAVARPVRCCVQQQKKKTNCTLWTSVHYGPFTGMDTPTAIENELNANADGYRSTWAGVRSEAVHHHLGPYFIRVIIQLSRRPKACSPRCSACRGGGGPGARDTTMRPASPAARPLFMGK</sequence>
<evidence type="ECO:0000256" key="1">
    <source>
        <dbReference type="SAM" id="MobiDB-lite"/>
    </source>
</evidence>
<evidence type="ECO:0000313" key="2">
    <source>
        <dbReference type="EMBL" id="GBP56672.1"/>
    </source>
</evidence>